<comment type="caution">
    <text evidence="3">The sequence shown here is derived from an EMBL/GenBank/DDBJ whole genome shotgun (WGS) entry which is preliminary data.</text>
</comment>
<evidence type="ECO:0000313" key="3">
    <source>
        <dbReference type="EMBL" id="GBP73961.1"/>
    </source>
</evidence>
<accession>A0A4C1YC57</accession>
<feature type="chain" id="PRO_5020040922" evidence="2">
    <location>
        <begin position="22"/>
        <end position="1126"/>
    </location>
</feature>
<dbReference type="OrthoDB" id="6930947at2759"/>
<dbReference type="Proteomes" id="UP000299102">
    <property type="component" value="Unassembled WGS sequence"/>
</dbReference>
<feature type="compositionally biased region" description="Polar residues" evidence="1">
    <location>
        <begin position="54"/>
        <end position="64"/>
    </location>
</feature>
<feature type="region of interest" description="Disordered" evidence="1">
    <location>
        <begin position="197"/>
        <end position="217"/>
    </location>
</feature>
<evidence type="ECO:0000256" key="2">
    <source>
        <dbReference type="SAM" id="SignalP"/>
    </source>
</evidence>
<sequence length="1126" mass="128471">MYNYTFYFQIWIVATVPLILCQDERTEDLLHIYTTPESPNESITSYTDFHRESSQNGHSINSLNEYPKNDNDKEEKNEGEHRSNIARSDYKRKIFHIKNPFQHQLDQNEGSNTDEFSIYDNDTGASDQYAAMQYSLPPEEFLQRMRAERYFQQMTTPIPAEYTATPQPQHQYSSKSQIQYNPNQMSRVEQKDLNVVNNQSPSQYDSPVSYSYNTQQSTPSSISNYISTVLPDLQYIGTSANSQPYASSAATTYFSSPFNPQQYDSYPVSTFQSFDYNNHLTTPANTLTYNNDESNSLHIRQYDNSANGARNPFNTQYQNEIAVTTFATPVSSLYTDTARNIWQNTIGANYLSKSLHDVNAISQYQNQIQNGLQESQSVSNDILDTRTMNNLASTNNVDIKFAQPDYSTSYDATSRPRDLEHATAQPELYSHGDYGWKLSEKNPSIDSNTYSAISYGHSNPQTLTFHSNNPINAANFQNNLHNNNFQSSYYSQSTGLDHSHNFKALRNTLEGKEFAKAALKAHENMKQQETKINKPYNYNLASNHGTNNVQHKTNAQTNVVSTLYGNNYKQSKYTIDTPKNEQNDVVTASPFYYSDRREVLDSKGQQPFDHMKALKNIVPIDESNVLENLGIKMSSNSNNNQYNIQNYQTELALSDQFLNIPLADAYYKNKHSEYGSNIRQKLDDTYSSERIRSDHPNIILYRQEHENQNHGFDNGLRSDQRTSEILPRNNYLSQMINSYQENLQQPANVNHPLQKGQIQTLNGVLRLNDVPYKLTQDLTANAFKLHNSNFDNGFIPQPIPSRINQNVDSHQLDVTKSILNKILSNNRQVSLPANQNNNIDLQTGSSVSAINGFKVANPFNVDLRLVADMLKGKPAVDETRMALLREQFSKPLPLKLDMSTLQQLLLKDDSYNPLKSYVVPSLANGATILRNPSLDIYGHGLNPHQNMIKYSRSQEEEESIVPLAESTNTHPLGVLIEQDDMPSREIPGVKDLTRQDENGDQERDTNFENRSKLTISPNRHNKDYRTHRHPNSLISHPNHQIKFSQSNIEEPYPLLKPPPPVNRGTSARFARNKNERRGRRRRLSNKMYRTKKVKPVLGSDTSVEVDSESPPILLKPPPGDNFEGNK</sequence>
<feature type="compositionally biased region" description="Basic residues" evidence="1">
    <location>
        <begin position="1070"/>
        <end position="1094"/>
    </location>
</feature>
<feature type="compositionally biased region" description="Basic and acidic residues" evidence="1">
    <location>
        <begin position="67"/>
        <end position="87"/>
    </location>
</feature>
<evidence type="ECO:0000313" key="4">
    <source>
        <dbReference type="Proteomes" id="UP000299102"/>
    </source>
</evidence>
<keyword evidence="4" id="KW-1185">Reference proteome</keyword>
<feature type="signal peptide" evidence="2">
    <location>
        <begin position="1"/>
        <end position="21"/>
    </location>
</feature>
<dbReference type="EMBL" id="BGZK01001193">
    <property type="protein sequence ID" value="GBP73961.1"/>
    <property type="molecule type" value="Genomic_DNA"/>
</dbReference>
<dbReference type="AlphaFoldDB" id="A0A4C1YC57"/>
<reference evidence="3 4" key="1">
    <citation type="journal article" date="2019" name="Commun. Biol.">
        <title>The bagworm genome reveals a unique fibroin gene that provides high tensile strength.</title>
        <authorList>
            <person name="Kono N."/>
            <person name="Nakamura H."/>
            <person name="Ohtoshi R."/>
            <person name="Tomita M."/>
            <person name="Numata K."/>
            <person name="Arakawa K."/>
        </authorList>
    </citation>
    <scope>NUCLEOTIDE SEQUENCE [LARGE SCALE GENOMIC DNA]</scope>
</reference>
<feature type="region of interest" description="Disordered" evidence="1">
    <location>
        <begin position="979"/>
        <end position="1038"/>
    </location>
</feature>
<proteinExistence type="predicted"/>
<protein>
    <submittedName>
        <fullName evidence="3">Uncharacterized protein</fullName>
    </submittedName>
</protein>
<evidence type="ECO:0000256" key="1">
    <source>
        <dbReference type="SAM" id="MobiDB-lite"/>
    </source>
</evidence>
<feature type="compositionally biased region" description="Basic and acidic residues" evidence="1">
    <location>
        <begin position="981"/>
        <end position="1011"/>
    </location>
</feature>
<feature type="region of interest" description="Disordered" evidence="1">
    <location>
        <begin position="50"/>
        <end position="87"/>
    </location>
</feature>
<keyword evidence="2" id="KW-0732">Signal</keyword>
<name>A0A4C1YC57_EUMVA</name>
<feature type="region of interest" description="Disordered" evidence="1">
    <location>
        <begin position="1050"/>
        <end position="1126"/>
    </location>
</feature>
<gene>
    <name evidence="3" type="ORF">EVAR_56120_1</name>
</gene>
<organism evidence="3 4">
    <name type="scientific">Eumeta variegata</name>
    <name type="common">Bagworm moth</name>
    <name type="synonym">Eumeta japonica</name>
    <dbReference type="NCBI Taxonomy" id="151549"/>
    <lineage>
        <taxon>Eukaryota</taxon>
        <taxon>Metazoa</taxon>
        <taxon>Ecdysozoa</taxon>
        <taxon>Arthropoda</taxon>
        <taxon>Hexapoda</taxon>
        <taxon>Insecta</taxon>
        <taxon>Pterygota</taxon>
        <taxon>Neoptera</taxon>
        <taxon>Endopterygota</taxon>
        <taxon>Lepidoptera</taxon>
        <taxon>Glossata</taxon>
        <taxon>Ditrysia</taxon>
        <taxon>Tineoidea</taxon>
        <taxon>Psychidae</taxon>
        <taxon>Oiketicinae</taxon>
        <taxon>Eumeta</taxon>
    </lineage>
</organism>